<dbReference type="PRINTS" id="PR00207">
    <property type="entry name" value="FLAGELLIN"/>
</dbReference>
<comment type="function">
    <text evidence="4">Flagellin is the subunit protein which polymerizes to form the filaments of bacterial flagella.</text>
</comment>
<evidence type="ECO:0000256" key="4">
    <source>
        <dbReference type="RuleBase" id="RU362073"/>
    </source>
</evidence>
<keyword evidence="8" id="KW-1185">Reference proteome</keyword>
<organism evidence="7 8">
    <name type="scientific">Pseudoalteromonas ulvae</name>
    <dbReference type="NCBI Taxonomy" id="107327"/>
    <lineage>
        <taxon>Bacteria</taxon>
        <taxon>Pseudomonadati</taxon>
        <taxon>Pseudomonadota</taxon>
        <taxon>Gammaproteobacteria</taxon>
        <taxon>Alteromonadales</taxon>
        <taxon>Pseudoalteromonadaceae</taxon>
        <taxon>Pseudoalteromonas</taxon>
    </lineage>
</organism>
<keyword evidence="3 4" id="KW-0975">Bacterial flagellum</keyword>
<dbReference type="Pfam" id="PF00669">
    <property type="entry name" value="Flagellin_N"/>
    <property type="match status" value="1"/>
</dbReference>
<comment type="subcellular location">
    <subcellularLocation>
        <location evidence="4">Secreted</location>
    </subcellularLocation>
    <subcellularLocation>
        <location evidence="4">Bacterial flagellum</location>
    </subcellularLocation>
</comment>
<evidence type="ECO:0000259" key="6">
    <source>
        <dbReference type="Pfam" id="PF00700"/>
    </source>
</evidence>
<dbReference type="SUPFAM" id="SSF64518">
    <property type="entry name" value="Phase 1 flagellin"/>
    <property type="match status" value="1"/>
</dbReference>
<comment type="similarity">
    <text evidence="1 4">Belongs to the bacterial flagellin family.</text>
</comment>
<protein>
    <recommendedName>
        <fullName evidence="4">Flagellin</fullName>
    </recommendedName>
</protein>
<comment type="caution">
    <text evidence="7">The sequence shown here is derived from an EMBL/GenBank/DDBJ whole genome shotgun (WGS) entry which is preliminary data.</text>
</comment>
<accession>A0A244CSH0</accession>
<keyword evidence="2 4" id="KW-0964">Secreted</keyword>
<dbReference type="PANTHER" id="PTHR42792:SF2">
    <property type="entry name" value="FLAGELLIN"/>
    <property type="match status" value="1"/>
</dbReference>
<gene>
    <name evidence="7" type="ORF">B1199_09625</name>
</gene>
<evidence type="ECO:0000256" key="1">
    <source>
        <dbReference type="ARBA" id="ARBA00005709"/>
    </source>
</evidence>
<sequence length="252" mass="26517">MKPISANISINPTLNKIASSQEKISSGEKINSAKDDAAGLQISNKLLTQLNSLENQARNANDAVSYYQVADAGLSGVQDAAQRINELSIQAANGTLGSSERQAIQQEIQGLQEQVGTIATDTQFAGQAVFGNSSNTLSNSIALDSETLVKAVSEIDVTSAAGAQQAIAQSEAVLEQVGAGRTSIGALQNQLLSDIEVQQSSRQANSQSYSRIKDTDIAAEVSEQVKNKMQLETMLALKAQGNLEAGLLQKLL</sequence>
<dbReference type="RefSeq" id="WP_086743872.1">
    <property type="nucleotide sequence ID" value="NZ_MWPV01000002.1"/>
</dbReference>
<evidence type="ECO:0000259" key="5">
    <source>
        <dbReference type="Pfam" id="PF00669"/>
    </source>
</evidence>
<feature type="domain" description="Flagellin C-terminal" evidence="6">
    <location>
        <begin position="172"/>
        <end position="242"/>
    </location>
</feature>
<dbReference type="InterPro" id="IPR001492">
    <property type="entry name" value="Flagellin"/>
</dbReference>
<dbReference type="InterPro" id="IPR001029">
    <property type="entry name" value="Flagellin_N"/>
</dbReference>
<dbReference type="AlphaFoldDB" id="A0A244CSH0"/>
<dbReference type="OrthoDB" id="9796789at2"/>
<dbReference type="GO" id="GO:0005576">
    <property type="term" value="C:extracellular region"/>
    <property type="evidence" value="ECO:0007669"/>
    <property type="project" value="UniProtKB-SubCell"/>
</dbReference>
<dbReference type="GO" id="GO:0005198">
    <property type="term" value="F:structural molecule activity"/>
    <property type="evidence" value="ECO:0007669"/>
    <property type="project" value="UniProtKB-UniRule"/>
</dbReference>
<evidence type="ECO:0000313" key="7">
    <source>
        <dbReference type="EMBL" id="OUL58570.1"/>
    </source>
</evidence>
<name>A0A244CSH0_PSEDV</name>
<dbReference type="InterPro" id="IPR046358">
    <property type="entry name" value="Flagellin_C"/>
</dbReference>
<dbReference type="Pfam" id="PF00700">
    <property type="entry name" value="Flagellin_C"/>
    <property type="match status" value="1"/>
</dbReference>
<evidence type="ECO:0000256" key="2">
    <source>
        <dbReference type="ARBA" id="ARBA00022525"/>
    </source>
</evidence>
<dbReference type="Proteomes" id="UP000194841">
    <property type="component" value="Unassembled WGS sequence"/>
</dbReference>
<feature type="domain" description="Flagellin N-terminal" evidence="5">
    <location>
        <begin position="6"/>
        <end position="133"/>
    </location>
</feature>
<dbReference type="PANTHER" id="PTHR42792">
    <property type="entry name" value="FLAGELLIN"/>
    <property type="match status" value="1"/>
</dbReference>
<dbReference type="Gene3D" id="1.20.1330.10">
    <property type="entry name" value="f41 fragment of flagellin, N-terminal domain"/>
    <property type="match status" value="1"/>
</dbReference>
<evidence type="ECO:0000256" key="3">
    <source>
        <dbReference type="ARBA" id="ARBA00023143"/>
    </source>
</evidence>
<reference evidence="7 8" key="1">
    <citation type="submission" date="2017-02" db="EMBL/GenBank/DDBJ databases">
        <title>Pseudoalteromonas ulvae TC14 Genome.</title>
        <authorList>
            <person name="Molmeret M."/>
        </authorList>
    </citation>
    <scope>NUCLEOTIDE SEQUENCE [LARGE SCALE GENOMIC DNA]</scope>
    <source>
        <strain evidence="7">TC14</strain>
    </source>
</reference>
<proteinExistence type="inferred from homology"/>
<evidence type="ECO:0000313" key="8">
    <source>
        <dbReference type="Proteomes" id="UP000194841"/>
    </source>
</evidence>
<dbReference type="GO" id="GO:0009288">
    <property type="term" value="C:bacterial-type flagellum"/>
    <property type="evidence" value="ECO:0007669"/>
    <property type="project" value="UniProtKB-SubCell"/>
</dbReference>
<dbReference type="EMBL" id="MWPV01000002">
    <property type="protein sequence ID" value="OUL58570.1"/>
    <property type="molecule type" value="Genomic_DNA"/>
</dbReference>